<keyword evidence="4 9" id="KW-0444">Lipid biosynthesis</keyword>
<dbReference type="GO" id="GO:0006633">
    <property type="term" value="P:fatty acid biosynthetic process"/>
    <property type="evidence" value="ECO:0007669"/>
    <property type="project" value="UniProtKB-UniPathway"/>
</dbReference>
<comment type="pathway">
    <text evidence="2 9">Lipid metabolism; fatty acid biosynthesis.</text>
</comment>
<dbReference type="InterPro" id="IPR050709">
    <property type="entry name" value="Biotin_Carboxyl_Carrier/Decarb"/>
</dbReference>
<dbReference type="PANTHER" id="PTHR45266">
    <property type="entry name" value="OXALOACETATE DECARBOXYLASE ALPHA CHAIN"/>
    <property type="match status" value="1"/>
</dbReference>
<dbReference type="NCBIfam" id="TIGR00531">
    <property type="entry name" value="BCCP"/>
    <property type="match status" value="1"/>
</dbReference>
<evidence type="ECO:0000256" key="1">
    <source>
        <dbReference type="ARBA" id="ARBA00003761"/>
    </source>
</evidence>
<evidence type="ECO:0000256" key="3">
    <source>
        <dbReference type="ARBA" id="ARBA00017562"/>
    </source>
</evidence>
<dbReference type="InterPro" id="IPR011053">
    <property type="entry name" value="Single_hybrid_motif"/>
</dbReference>
<protein>
    <recommendedName>
        <fullName evidence="3 9">Biotin carboxyl carrier protein of acetyl-CoA carboxylase</fullName>
    </recommendedName>
</protein>
<dbReference type="InterPro" id="IPR001249">
    <property type="entry name" value="AcCoA_biotinCC"/>
</dbReference>
<accession>A0A1S7LPU9</accession>
<evidence type="ECO:0000256" key="4">
    <source>
        <dbReference type="ARBA" id="ARBA00022516"/>
    </source>
</evidence>
<dbReference type="Gene3D" id="2.40.50.100">
    <property type="match status" value="1"/>
</dbReference>
<gene>
    <name evidence="11" type="primary">accB</name>
    <name evidence="11" type="ORF">MAGMO_3959</name>
</gene>
<dbReference type="UniPathway" id="UPA00094"/>
<dbReference type="EMBL" id="LO017727">
    <property type="protein sequence ID" value="CRH08087.1"/>
    <property type="molecule type" value="Genomic_DNA"/>
</dbReference>
<keyword evidence="6 9" id="KW-0443">Lipid metabolism</keyword>
<dbReference type="Pfam" id="PF00364">
    <property type="entry name" value="Biotin_lipoyl"/>
    <property type="match status" value="1"/>
</dbReference>
<keyword evidence="7 9" id="KW-0275">Fatty acid biosynthesis</keyword>
<proteinExistence type="predicted"/>
<dbReference type="InterPro" id="IPR001882">
    <property type="entry name" value="Biotin_BS"/>
</dbReference>
<dbReference type="InterPro" id="IPR000089">
    <property type="entry name" value="Biotin_lipoyl"/>
</dbReference>
<evidence type="ECO:0000256" key="8">
    <source>
        <dbReference type="ARBA" id="ARBA00023267"/>
    </source>
</evidence>
<feature type="domain" description="Lipoyl-binding" evidence="10">
    <location>
        <begin position="84"/>
        <end position="160"/>
    </location>
</feature>
<evidence type="ECO:0000259" key="10">
    <source>
        <dbReference type="PROSITE" id="PS50968"/>
    </source>
</evidence>
<comment type="function">
    <text evidence="1 9">This protein is a component of the acetyl coenzyme A carboxylase complex; first, biotin carboxylase catalyzes the carboxylation of the carrier protein and then the transcarboxylase transfers the carboxyl group to form malonyl-CoA.</text>
</comment>
<evidence type="ECO:0000256" key="9">
    <source>
        <dbReference type="RuleBase" id="RU364072"/>
    </source>
</evidence>
<reference evidence="11" key="1">
    <citation type="submission" date="2015-04" db="EMBL/GenBank/DDBJ databases">
        <authorList>
            <person name="Syromyatnikov M.Y."/>
            <person name="Popov V.N."/>
        </authorList>
    </citation>
    <scope>NUCLEOTIDE SEQUENCE</scope>
    <source>
        <strain evidence="11">MO-1</strain>
    </source>
</reference>
<dbReference type="PROSITE" id="PS00188">
    <property type="entry name" value="BIOTIN"/>
    <property type="match status" value="1"/>
</dbReference>
<keyword evidence="8 9" id="KW-0092">Biotin</keyword>
<keyword evidence="11" id="KW-0436">Ligase</keyword>
<dbReference type="PRINTS" id="PR01071">
    <property type="entry name" value="ACOABIOTINCC"/>
</dbReference>
<dbReference type="SUPFAM" id="SSF51230">
    <property type="entry name" value="Single hybrid motif"/>
    <property type="match status" value="1"/>
</dbReference>
<evidence type="ECO:0000256" key="2">
    <source>
        <dbReference type="ARBA" id="ARBA00005194"/>
    </source>
</evidence>
<dbReference type="GO" id="GO:0009317">
    <property type="term" value="C:acetyl-CoA carboxylase complex"/>
    <property type="evidence" value="ECO:0007669"/>
    <property type="project" value="InterPro"/>
</dbReference>
<dbReference type="AlphaFoldDB" id="A0A1S7LPU9"/>
<keyword evidence="5 9" id="KW-0276">Fatty acid metabolism</keyword>
<dbReference type="CDD" id="cd06850">
    <property type="entry name" value="biotinyl_domain"/>
    <property type="match status" value="1"/>
</dbReference>
<evidence type="ECO:0000313" key="11">
    <source>
        <dbReference type="EMBL" id="CRH08087.1"/>
    </source>
</evidence>
<sequence>MDLKEIRQLIKMLDGTDVTEIEVRQDESTVRISRSGHGAAQPMMHAMQPAMHVMPHTMAPAAPAAAPAAEAPAAAPVAEDRGKALAVTSPMVGTYYKAASPDAPAFVQEGDMVEKGQVLCIIEAMKLMNEIESEYSGRLVKILVDNASPVEFGEELFLIEPV</sequence>
<dbReference type="PANTHER" id="PTHR45266:SF3">
    <property type="entry name" value="OXALOACETATE DECARBOXYLASE ALPHA CHAIN"/>
    <property type="match status" value="1"/>
</dbReference>
<organism evidence="11">
    <name type="scientific">Magnetococcus massalia (strain MO-1)</name>
    <dbReference type="NCBI Taxonomy" id="451514"/>
    <lineage>
        <taxon>Bacteria</taxon>
        <taxon>Pseudomonadati</taxon>
        <taxon>Pseudomonadota</taxon>
        <taxon>Magnetococcia</taxon>
        <taxon>Magnetococcales</taxon>
        <taxon>Magnetococcaceae</taxon>
        <taxon>Magnetococcus</taxon>
    </lineage>
</organism>
<evidence type="ECO:0000256" key="5">
    <source>
        <dbReference type="ARBA" id="ARBA00022832"/>
    </source>
</evidence>
<evidence type="ECO:0000256" key="6">
    <source>
        <dbReference type="ARBA" id="ARBA00023098"/>
    </source>
</evidence>
<evidence type="ECO:0000256" key="7">
    <source>
        <dbReference type="ARBA" id="ARBA00023160"/>
    </source>
</evidence>
<dbReference type="PROSITE" id="PS50968">
    <property type="entry name" value="BIOTINYL_LIPOYL"/>
    <property type="match status" value="1"/>
</dbReference>
<dbReference type="GO" id="GO:0003989">
    <property type="term" value="F:acetyl-CoA carboxylase activity"/>
    <property type="evidence" value="ECO:0007669"/>
    <property type="project" value="InterPro"/>
</dbReference>
<name>A0A1S7LPU9_MAGMO</name>